<evidence type="ECO:0000313" key="2">
    <source>
        <dbReference type="EMBL" id="TKA76004.1"/>
    </source>
</evidence>
<keyword evidence="3" id="KW-1185">Reference proteome</keyword>
<dbReference type="Proteomes" id="UP000309340">
    <property type="component" value="Unassembled WGS sequence"/>
</dbReference>
<comment type="caution">
    <text evidence="2">The sequence shown here is derived from an EMBL/GenBank/DDBJ whole genome shotgun (WGS) entry which is preliminary data.</text>
</comment>
<protein>
    <submittedName>
        <fullName evidence="2">Uncharacterized protein</fullName>
    </submittedName>
</protein>
<gene>
    <name evidence="2" type="ORF">B0A55_06672</name>
</gene>
<evidence type="ECO:0000256" key="1">
    <source>
        <dbReference type="SAM" id="MobiDB-lite"/>
    </source>
</evidence>
<accession>A0A4U0XG63</accession>
<dbReference type="OrthoDB" id="3649946at2759"/>
<feature type="region of interest" description="Disordered" evidence="1">
    <location>
        <begin position="1"/>
        <end position="37"/>
    </location>
</feature>
<organism evidence="2 3">
    <name type="scientific">Friedmanniomyces simplex</name>
    <dbReference type="NCBI Taxonomy" id="329884"/>
    <lineage>
        <taxon>Eukaryota</taxon>
        <taxon>Fungi</taxon>
        <taxon>Dikarya</taxon>
        <taxon>Ascomycota</taxon>
        <taxon>Pezizomycotina</taxon>
        <taxon>Dothideomycetes</taxon>
        <taxon>Dothideomycetidae</taxon>
        <taxon>Mycosphaerellales</taxon>
        <taxon>Teratosphaeriaceae</taxon>
        <taxon>Friedmanniomyces</taxon>
    </lineage>
</organism>
<reference evidence="2 3" key="1">
    <citation type="submission" date="2017-03" db="EMBL/GenBank/DDBJ databases">
        <title>Genomes of endolithic fungi from Antarctica.</title>
        <authorList>
            <person name="Coleine C."/>
            <person name="Masonjones S."/>
            <person name="Stajich J.E."/>
        </authorList>
    </citation>
    <scope>NUCLEOTIDE SEQUENCE [LARGE SCALE GENOMIC DNA]</scope>
    <source>
        <strain evidence="2 3">CCFEE 5184</strain>
    </source>
</reference>
<dbReference type="EMBL" id="NAJQ01000176">
    <property type="protein sequence ID" value="TKA76004.1"/>
    <property type="molecule type" value="Genomic_DNA"/>
</dbReference>
<proteinExistence type="predicted"/>
<name>A0A4U0XG63_9PEZI</name>
<dbReference type="AlphaFoldDB" id="A0A4U0XG63"/>
<sequence>MSSGSSSSWNDGGFAFAPNTNTMDPISMPSDKVDAARQKSAAVMAALREGRPGDADALMRKQEETGGKGIVPLRWLKKKMTGEGKKKEEVEETGGKGIVPLRWLKKKMTGEGKKKEEVVIR</sequence>
<evidence type="ECO:0000313" key="3">
    <source>
        <dbReference type="Proteomes" id="UP000309340"/>
    </source>
</evidence>